<proteinExistence type="predicted"/>
<dbReference type="GeneID" id="42856428"/>
<keyword evidence="2" id="KW-1185">Reference proteome</keyword>
<dbReference type="Proteomes" id="UP000032483">
    <property type="component" value="Unassembled WGS sequence"/>
</dbReference>
<protein>
    <submittedName>
        <fullName evidence="1">Uncharacterized protein</fullName>
    </submittedName>
</protein>
<reference evidence="1" key="1">
    <citation type="submission" date="2015-02" db="EMBL/GenBank/DDBJ databases">
        <title>A novel member of the family Ruminococcaceae isolated from human feces.</title>
        <authorList>
            <person name="Shkoporov A.N."/>
            <person name="Chaplin A.V."/>
            <person name="Motuzova O.V."/>
            <person name="Kafarskaia L.I."/>
            <person name="Khokhlova E.V."/>
            <person name="Efimov B.A."/>
        </authorList>
    </citation>
    <scope>NUCLEOTIDE SEQUENCE [LARGE SCALE GENOMIC DNA]</scope>
    <source>
        <strain evidence="1">585-1</strain>
    </source>
</reference>
<sequence length="116" mass="13551">MCIRINGDINDVAEMYLDNELRFIKSFLEEVLDLPGRPTINELLGAVKHELHEDEEVETKEKSVFFVSHPTYTVEFSTEFEARKFMETVAAPFGFYKLFRFDGRHMHYMGKHSNAA</sequence>
<comment type="caution">
    <text evidence="1">The sequence shown here is derived from an EMBL/GenBank/DDBJ whole genome shotgun (WGS) entry which is preliminary data.</text>
</comment>
<evidence type="ECO:0000313" key="2">
    <source>
        <dbReference type="Proteomes" id="UP000032483"/>
    </source>
</evidence>
<dbReference type="EMBL" id="JXXK01000008">
    <property type="protein sequence ID" value="KJF40207.1"/>
    <property type="molecule type" value="Genomic_DNA"/>
</dbReference>
<organism evidence="1 2">
    <name type="scientific">Ruthenibacterium lactatiformans</name>
    <dbReference type="NCBI Taxonomy" id="1550024"/>
    <lineage>
        <taxon>Bacteria</taxon>
        <taxon>Bacillati</taxon>
        <taxon>Bacillota</taxon>
        <taxon>Clostridia</taxon>
        <taxon>Eubacteriales</taxon>
        <taxon>Oscillospiraceae</taxon>
        <taxon>Ruthenibacterium</taxon>
    </lineage>
</organism>
<accession>A0A0D8IZY1</accession>
<dbReference type="AlphaFoldDB" id="A0A0D8IZY1"/>
<gene>
    <name evidence="1" type="ORF">TQ39_07345</name>
</gene>
<evidence type="ECO:0000313" key="1">
    <source>
        <dbReference type="EMBL" id="KJF40207.1"/>
    </source>
</evidence>
<dbReference type="RefSeq" id="WP_050005062.1">
    <property type="nucleotide sequence ID" value="NZ_JXXK01000008.1"/>
</dbReference>
<name>A0A0D8IZY1_9FIRM</name>